<dbReference type="AlphaFoldDB" id="A0AAV0VP51"/>
<dbReference type="InterPro" id="IPR036397">
    <property type="entry name" value="RNaseH_sf"/>
</dbReference>
<keyword evidence="3" id="KW-1185">Reference proteome</keyword>
<gene>
    <name evidence="2" type="ORF">MEUPH1_LOCUS2916</name>
</gene>
<feature type="domain" description="Tc1-like transposase DDE" evidence="1">
    <location>
        <begin position="264"/>
        <end position="392"/>
    </location>
</feature>
<dbReference type="Gene3D" id="3.30.420.10">
    <property type="entry name" value="Ribonuclease H-like superfamily/Ribonuclease H"/>
    <property type="match status" value="1"/>
</dbReference>
<evidence type="ECO:0000313" key="2">
    <source>
        <dbReference type="EMBL" id="CAI6345963.1"/>
    </source>
</evidence>
<accession>A0AAV0VP51</accession>
<dbReference type="InterPro" id="IPR038717">
    <property type="entry name" value="Tc1-like_DDE_dom"/>
</dbReference>
<dbReference type="Proteomes" id="UP001160148">
    <property type="component" value="Unassembled WGS sequence"/>
</dbReference>
<sequence>MDVQDVTPATKNPRGKFIGTGQRKMIINVYKDKVQQQLENPEMTQLNYRQMILDISKSTGIGQRTVQTTLSEYKKQGTVSSPNKKKIRPTVIQKVDEFDKNAIRRKIHNFWRASEVPTISKILTAVNEDETLPNLKRTSFQTVLKDLQFEYVKKNRNSALLEREDLITWRRNYLNKIRHYRAQNRPIYYLDETWVNAGETHNRTSVDSMVESSSDAFLKDPTTGQKEPSGKGKRLIALHIGSTDGFVPGGLLCFESKTNSADYHEMNDGTFYEWFVKILPLLKENAIIVMDNASYHSVKKYKIPDKSWRKQAIIDWLESKGVIVTHPIVKNDLMKKVKKIKKQYDKYIIDEYAKDNNKIVLRLPPYHCELNPIELAWSSVKTYVRTHNNSYKLKDVLKLLKKGVDHVTPEMWKNFVEHVKKVEEEFWEIEHVTDSVMDEQPEEGERRVLMIRTCDTSSSDSDSD</sequence>
<organism evidence="2 3">
    <name type="scientific">Macrosiphum euphorbiae</name>
    <name type="common">potato aphid</name>
    <dbReference type="NCBI Taxonomy" id="13131"/>
    <lineage>
        <taxon>Eukaryota</taxon>
        <taxon>Metazoa</taxon>
        <taxon>Ecdysozoa</taxon>
        <taxon>Arthropoda</taxon>
        <taxon>Hexapoda</taxon>
        <taxon>Insecta</taxon>
        <taxon>Pterygota</taxon>
        <taxon>Neoptera</taxon>
        <taxon>Paraneoptera</taxon>
        <taxon>Hemiptera</taxon>
        <taxon>Sternorrhyncha</taxon>
        <taxon>Aphidomorpha</taxon>
        <taxon>Aphidoidea</taxon>
        <taxon>Aphididae</taxon>
        <taxon>Macrosiphini</taxon>
        <taxon>Macrosiphum</taxon>
    </lineage>
</organism>
<dbReference type="PANTHER" id="PTHR33939:SF1">
    <property type="entry name" value="DUF4371 DOMAIN-CONTAINING PROTEIN"/>
    <property type="match status" value="1"/>
</dbReference>
<name>A0AAV0VP51_9HEMI</name>
<comment type="caution">
    <text evidence="2">The sequence shown here is derived from an EMBL/GenBank/DDBJ whole genome shotgun (WGS) entry which is preliminary data.</text>
</comment>
<protein>
    <recommendedName>
        <fullName evidence="1">Tc1-like transposase DDE domain-containing protein</fullName>
    </recommendedName>
</protein>
<evidence type="ECO:0000259" key="1">
    <source>
        <dbReference type="Pfam" id="PF13358"/>
    </source>
</evidence>
<reference evidence="2 3" key="1">
    <citation type="submission" date="2023-01" db="EMBL/GenBank/DDBJ databases">
        <authorList>
            <person name="Whitehead M."/>
        </authorList>
    </citation>
    <scope>NUCLEOTIDE SEQUENCE [LARGE SCALE GENOMIC DNA]</scope>
</reference>
<dbReference type="GO" id="GO:0003676">
    <property type="term" value="F:nucleic acid binding"/>
    <property type="evidence" value="ECO:0007669"/>
    <property type="project" value="InterPro"/>
</dbReference>
<dbReference type="PANTHER" id="PTHR33939">
    <property type="entry name" value="PROTEIN CBG22215"/>
    <property type="match status" value="1"/>
</dbReference>
<dbReference type="EMBL" id="CARXXK010000001">
    <property type="protein sequence ID" value="CAI6345963.1"/>
    <property type="molecule type" value="Genomic_DNA"/>
</dbReference>
<proteinExistence type="predicted"/>
<dbReference type="Pfam" id="PF13358">
    <property type="entry name" value="DDE_3"/>
    <property type="match status" value="1"/>
</dbReference>
<evidence type="ECO:0000313" key="3">
    <source>
        <dbReference type="Proteomes" id="UP001160148"/>
    </source>
</evidence>